<evidence type="ECO:0000256" key="3">
    <source>
        <dbReference type="ARBA" id="ARBA00022553"/>
    </source>
</evidence>
<dbReference type="InterPro" id="IPR036097">
    <property type="entry name" value="HisK_dim/P_sf"/>
</dbReference>
<dbReference type="PROSITE" id="PS50109">
    <property type="entry name" value="HIS_KIN"/>
    <property type="match status" value="1"/>
</dbReference>
<evidence type="ECO:0000256" key="5">
    <source>
        <dbReference type="ARBA" id="ARBA00022692"/>
    </source>
</evidence>
<evidence type="ECO:0000259" key="9">
    <source>
        <dbReference type="PROSITE" id="PS50109"/>
    </source>
</evidence>
<dbReference type="Pfam" id="PF00512">
    <property type="entry name" value="HisKA"/>
    <property type="match status" value="1"/>
</dbReference>
<dbReference type="EC" id="2.7.13.3" evidence="2"/>
<dbReference type="InterPro" id="IPR003594">
    <property type="entry name" value="HATPase_dom"/>
</dbReference>
<gene>
    <name evidence="10" type="ORF">EZ437_12455</name>
</gene>
<dbReference type="SUPFAM" id="SSF55874">
    <property type="entry name" value="ATPase domain of HSP90 chaperone/DNA topoisomerase II/histidine kinase"/>
    <property type="match status" value="1"/>
</dbReference>
<dbReference type="Pfam" id="PF02518">
    <property type="entry name" value="HATPase_c"/>
    <property type="match status" value="1"/>
</dbReference>
<keyword evidence="7 8" id="KW-1133">Transmembrane helix</keyword>
<dbReference type="GO" id="GO:0005886">
    <property type="term" value="C:plasma membrane"/>
    <property type="evidence" value="ECO:0007669"/>
    <property type="project" value="TreeGrafter"/>
</dbReference>
<dbReference type="InterPro" id="IPR003661">
    <property type="entry name" value="HisK_dim/P_dom"/>
</dbReference>
<comment type="catalytic activity">
    <reaction evidence="1">
        <text>ATP + protein L-histidine = ADP + protein N-phospho-L-histidine.</text>
        <dbReference type="EC" id="2.7.13.3"/>
    </reaction>
</comment>
<dbReference type="EMBL" id="SJSL01000002">
    <property type="protein sequence ID" value="TCD01834.1"/>
    <property type="molecule type" value="Genomic_DNA"/>
</dbReference>
<keyword evidence="8" id="KW-0472">Membrane</keyword>
<comment type="caution">
    <text evidence="10">The sequence shown here is derived from an EMBL/GenBank/DDBJ whole genome shotgun (WGS) entry which is preliminary data.</text>
</comment>
<protein>
    <recommendedName>
        <fullName evidence="2">histidine kinase</fullName>
        <ecNumber evidence="2">2.7.13.3</ecNumber>
    </recommendedName>
</protein>
<evidence type="ECO:0000256" key="2">
    <source>
        <dbReference type="ARBA" id="ARBA00012438"/>
    </source>
</evidence>
<evidence type="ECO:0000256" key="4">
    <source>
        <dbReference type="ARBA" id="ARBA00022679"/>
    </source>
</evidence>
<evidence type="ECO:0000256" key="8">
    <source>
        <dbReference type="SAM" id="Phobius"/>
    </source>
</evidence>
<keyword evidence="3" id="KW-0597">Phosphoprotein</keyword>
<keyword evidence="4" id="KW-0808">Transferase</keyword>
<reference evidence="10 11" key="1">
    <citation type="submission" date="2019-02" db="EMBL/GenBank/DDBJ databases">
        <title>Pedobacter sp. RP-1-14 sp. nov., isolated from Arctic soil.</title>
        <authorList>
            <person name="Dahal R.H."/>
        </authorList>
    </citation>
    <scope>NUCLEOTIDE SEQUENCE [LARGE SCALE GENOMIC DNA]</scope>
    <source>
        <strain evidence="10 11">RP-1-14</strain>
    </source>
</reference>
<accession>A0A4R0NRX1</accession>
<feature type="domain" description="Histidine kinase" evidence="9">
    <location>
        <begin position="208"/>
        <end position="391"/>
    </location>
</feature>
<dbReference type="SMART" id="SM00387">
    <property type="entry name" value="HATPase_c"/>
    <property type="match status" value="1"/>
</dbReference>
<dbReference type="Gene3D" id="1.10.287.130">
    <property type="match status" value="1"/>
</dbReference>
<keyword evidence="5 8" id="KW-0812">Transmembrane</keyword>
<name>A0A4R0NRX1_9SPHI</name>
<dbReference type="Proteomes" id="UP000293347">
    <property type="component" value="Unassembled WGS sequence"/>
</dbReference>
<dbReference type="OrthoDB" id="1522504at2"/>
<dbReference type="Gene3D" id="3.30.565.10">
    <property type="entry name" value="Histidine kinase-like ATPase, C-terminal domain"/>
    <property type="match status" value="1"/>
</dbReference>
<dbReference type="PANTHER" id="PTHR45436">
    <property type="entry name" value="SENSOR HISTIDINE KINASE YKOH"/>
    <property type="match status" value="1"/>
</dbReference>
<dbReference type="AlphaFoldDB" id="A0A4R0NRX1"/>
<keyword evidence="11" id="KW-1185">Reference proteome</keyword>
<evidence type="ECO:0000256" key="7">
    <source>
        <dbReference type="ARBA" id="ARBA00022989"/>
    </source>
</evidence>
<dbReference type="SUPFAM" id="SSF47384">
    <property type="entry name" value="Homodimeric domain of signal transducing histidine kinase"/>
    <property type="match status" value="1"/>
</dbReference>
<sequence>MLLLVSALGLICIGFLFYRTLSFYLNKQIDSNLVEELMEVNDFTHSRNIVPAHEQFKDLVIEYKKTRHADTGRKFADTVFYNPKKKVREAARYLKTGVSFNDSNYQVQIFTSKVEWDDQIKSIFMVIISPVLLLLAVLLLVNRFMTRRLWRPFRQILESLKTFNLNQDKSFEVIDSPVLEFRELNQAILDISLRIRSDFKEVKLFTENASHEMMTPLAVINSKLDTMLQSDRLGKEESETLADLYKATSRLTKLNQNLLLLVKIDNNLINEQEVVDISTLLVERISYFQELIQKRSLSVISTLNPASLNTNRYLLEILINNLLSNAIRHNHEHGHIEIILSGDGMTFRNTGIAKALDEHKIFDRFYKDSGSDGTGLGLAILKQICVRLHFGYNYMYNDGQHCFKVDFKPCAALTQKNQINIF</sequence>
<dbReference type="InterPro" id="IPR036890">
    <property type="entry name" value="HATPase_C_sf"/>
</dbReference>
<feature type="transmembrane region" description="Helical" evidence="8">
    <location>
        <begin position="122"/>
        <end position="141"/>
    </location>
</feature>
<evidence type="ECO:0000313" key="10">
    <source>
        <dbReference type="EMBL" id="TCD01834.1"/>
    </source>
</evidence>
<keyword evidence="6 10" id="KW-0418">Kinase</keyword>
<dbReference type="InterPro" id="IPR005467">
    <property type="entry name" value="His_kinase_dom"/>
</dbReference>
<dbReference type="GO" id="GO:0000155">
    <property type="term" value="F:phosphorelay sensor kinase activity"/>
    <property type="evidence" value="ECO:0007669"/>
    <property type="project" value="InterPro"/>
</dbReference>
<dbReference type="PANTHER" id="PTHR45436:SF5">
    <property type="entry name" value="SENSOR HISTIDINE KINASE TRCS"/>
    <property type="match status" value="1"/>
</dbReference>
<organism evidence="10 11">
    <name type="scientific">Pedobacter psychroterrae</name>
    <dbReference type="NCBI Taxonomy" id="2530453"/>
    <lineage>
        <taxon>Bacteria</taxon>
        <taxon>Pseudomonadati</taxon>
        <taxon>Bacteroidota</taxon>
        <taxon>Sphingobacteriia</taxon>
        <taxon>Sphingobacteriales</taxon>
        <taxon>Sphingobacteriaceae</taxon>
        <taxon>Pedobacter</taxon>
    </lineage>
</organism>
<dbReference type="InterPro" id="IPR050428">
    <property type="entry name" value="TCS_sensor_his_kinase"/>
</dbReference>
<evidence type="ECO:0000256" key="1">
    <source>
        <dbReference type="ARBA" id="ARBA00000085"/>
    </source>
</evidence>
<evidence type="ECO:0000313" key="11">
    <source>
        <dbReference type="Proteomes" id="UP000293347"/>
    </source>
</evidence>
<dbReference type="CDD" id="cd00082">
    <property type="entry name" value="HisKA"/>
    <property type="match status" value="1"/>
</dbReference>
<proteinExistence type="predicted"/>
<dbReference type="SMART" id="SM00388">
    <property type="entry name" value="HisKA"/>
    <property type="match status" value="1"/>
</dbReference>
<evidence type="ECO:0000256" key="6">
    <source>
        <dbReference type="ARBA" id="ARBA00022777"/>
    </source>
</evidence>